<proteinExistence type="predicted"/>
<evidence type="ECO:0000313" key="1">
    <source>
        <dbReference type="EMBL" id="KRH43261.1"/>
    </source>
</evidence>
<sequence length="67" mass="8078">MIILLYYRALHKHKWLTLFTVKTVDATIMSHRIRFYLFSHPRCQEAVTQKRHAFVKRALRSTAYPSE</sequence>
<dbReference type="Gramene" id="KRH43261">
    <property type="protein sequence ID" value="KRH43261"/>
    <property type="gene ID" value="GLYMA_08G140000"/>
</dbReference>
<dbReference type="Proteomes" id="UP000008827">
    <property type="component" value="Chromosome 8"/>
</dbReference>
<keyword evidence="3" id="KW-1185">Reference proteome</keyword>
<dbReference type="SMR" id="A0A0R0ILR9"/>
<reference evidence="2" key="2">
    <citation type="submission" date="2018-02" db="UniProtKB">
        <authorList>
            <consortium name="EnsemblPlants"/>
        </authorList>
    </citation>
    <scope>IDENTIFICATION</scope>
    <source>
        <strain evidence="2">Williams 82</strain>
    </source>
</reference>
<reference evidence="1 2" key="1">
    <citation type="journal article" date="2010" name="Nature">
        <title>Genome sequence of the palaeopolyploid soybean.</title>
        <authorList>
            <person name="Schmutz J."/>
            <person name="Cannon S.B."/>
            <person name="Schlueter J."/>
            <person name="Ma J."/>
            <person name="Mitros T."/>
            <person name="Nelson W."/>
            <person name="Hyten D.L."/>
            <person name="Song Q."/>
            <person name="Thelen J.J."/>
            <person name="Cheng J."/>
            <person name="Xu D."/>
            <person name="Hellsten U."/>
            <person name="May G.D."/>
            <person name="Yu Y."/>
            <person name="Sakurai T."/>
            <person name="Umezawa T."/>
            <person name="Bhattacharyya M.K."/>
            <person name="Sandhu D."/>
            <person name="Valliyodan B."/>
            <person name="Lindquist E."/>
            <person name="Peto M."/>
            <person name="Grant D."/>
            <person name="Shu S."/>
            <person name="Goodstein D."/>
            <person name="Barry K."/>
            <person name="Futrell-Griggs M."/>
            <person name="Abernathy B."/>
            <person name="Du J."/>
            <person name="Tian Z."/>
            <person name="Zhu L."/>
            <person name="Gill N."/>
            <person name="Joshi T."/>
            <person name="Libault M."/>
            <person name="Sethuraman A."/>
            <person name="Zhang X.-C."/>
            <person name="Shinozaki K."/>
            <person name="Nguyen H.T."/>
            <person name="Wing R.A."/>
            <person name="Cregan P."/>
            <person name="Specht J."/>
            <person name="Grimwood J."/>
            <person name="Rokhsar D."/>
            <person name="Stacey G."/>
            <person name="Shoemaker R.C."/>
            <person name="Jackson S.A."/>
        </authorList>
    </citation>
    <scope>NUCLEOTIDE SEQUENCE</scope>
    <source>
        <strain evidence="2">cv. Williams 82</strain>
        <tissue evidence="1">Callus</tissue>
    </source>
</reference>
<evidence type="ECO:0000313" key="3">
    <source>
        <dbReference type="Proteomes" id="UP000008827"/>
    </source>
</evidence>
<dbReference type="AlphaFoldDB" id="A0A0R0ILR9"/>
<name>A0A0R0ILR9_SOYBN</name>
<dbReference type="EnsemblPlants" id="KRH43261">
    <property type="protein sequence ID" value="KRH43261"/>
    <property type="gene ID" value="GLYMA_08G140000"/>
</dbReference>
<protein>
    <submittedName>
        <fullName evidence="1 2">Uncharacterized protein</fullName>
    </submittedName>
</protein>
<organism evidence="1">
    <name type="scientific">Glycine max</name>
    <name type="common">Soybean</name>
    <name type="synonym">Glycine hispida</name>
    <dbReference type="NCBI Taxonomy" id="3847"/>
    <lineage>
        <taxon>Eukaryota</taxon>
        <taxon>Viridiplantae</taxon>
        <taxon>Streptophyta</taxon>
        <taxon>Embryophyta</taxon>
        <taxon>Tracheophyta</taxon>
        <taxon>Spermatophyta</taxon>
        <taxon>Magnoliopsida</taxon>
        <taxon>eudicotyledons</taxon>
        <taxon>Gunneridae</taxon>
        <taxon>Pentapetalae</taxon>
        <taxon>rosids</taxon>
        <taxon>fabids</taxon>
        <taxon>Fabales</taxon>
        <taxon>Fabaceae</taxon>
        <taxon>Papilionoideae</taxon>
        <taxon>50 kb inversion clade</taxon>
        <taxon>NPAAA clade</taxon>
        <taxon>indigoferoid/millettioid clade</taxon>
        <taxon>Phaseoleae</taxon>
        <taxon>Glycine</taxon>
        <taxon>Glycine subgen. Soja</taxon>
    </lineage>
</organism>
<accession>A0A0R0ILR9</accession>
<dbReference type="EMBL" id="CM000841">
    <property type="protein sequence ID" value="KRH43261.1"/>
    <property type="molecule type" value="Genomic_DNA"/>
</dbReference>
<dbReference type="InParanoid" id="A0A0R0ILR9"/>
<gene>
    <name evidence="1" type="ORF">GLYMA_08G140000</name>
</gene>
<evidence type="ECO:0000313" key="2">
    <source>
        <dbReference type="EnsemblPlants" id="KRH43261"/>
    </source>
</evidence>
<reference evidence="1" key="3">
    <citation type="submission" date="2018-07" db="EMBL/GenBank/DDBJ databases">
        <title>WGS assembly of Glycine max.</title>
        <authorList>
            <person name="Schmutz J."/>
            <person name="Cannon S."/>
            <person name="Schlueter J."/>
            <person name="Ma J."/>
            <person name="Mitros T."/>
            <person name="Nelson W."/>
            <person name="Hyten D."/>
            <person name="Song Q."/>
            <person name="Thelen J."/>
            <person name="Cheng J."/>
            <person name="Xu D."/>
            <person name="Hellsten U."/>
            <person name="May G."/>
            <person name="Yu Y."/>
            <person name="Sakurai T."/>
            <person name="Umezawa T."/>
            <person name="Bhattacharyya M."/>
            <person name="Sandhu D."/>
            <person name="Valliyodan B."/>
            <person name="Lindquist E."/>
            <person name="Peto M."/>
            <person name="Grant D."/>
            <person name="Shu S."/>
            <person name="Goodstein D."/>
            <person name="Barry K."/>
            <person name="Futrell-Griggs M."/>
            <person name="Abernathy B."/>
            <person name="Du J."/>
            <person name="Tian Z."/>
            <person name="Zhu L."/>
            <person name="Gill N."/>
            <person name="Joshi T."/>
            <person name="Libault M."/>
            <person name="Sethuraman A."/>
            <person name="Zhang X."/>
            <person name="Shinozaki K."/>
            <person name="Nguyen H."/>
            <person name="Wing R."/>
            <person name="Cregan P."/>
            <person name="Specht J."/>
            <person name="Grimwood J."/>
            <person name="Rokhsar D."/>
            <person name="Stacey G."/>
            <person name="Shoemaker R."/>
            <person name="Jackson S."/>
        </authorList>
    </citation>
    <scope>NUCLEOTIDE SEQUENCE</scope>
    <source>
        <tissue evidence="1">Callus</tissue>
    </source>
</reference>